<evidence type="ECO:0000256" key="2">
    <source>
        <dbReference type="ARBA" id="ARBA00023136"/>
    </source>
</evidence>
<keyword evidence="4" id="KW-0812">Transmembrane</keyword>
<keyword evidence="2 4" id="KW-0472">Membrane</keyword>
<dbReference type="PANTHER" id="PTHR21261:SF15">
    <property type="entry name" value="BEATEN PATH IIIA, ISOFORM D-RELATED"/>
    <property type="match status" value="1"/>
</dbReference>
<dbReference type="Gene3D" id="2.60.40.10">
    <property type="entry name" value="Immunoglobulins"/>
    <property type="match status" value="2"/>
</dbReference>
<dbReference type="InterPro" id="IPR036179">
    <property type="entry name" value="Ig-like_dom_sf"/>
</dbReference>
<dbReference type="InterPro" id="IPR007110">
    <property type="entry name" value="Ig-like_dom"/>
</dbReference>
<dbReference type="InterPro" id="IPR013783">
    <property type="entry name" value="Ig-like_fold"/>
</dbReference>
<dbReference type="Pfam" id="PF08205">
    <property type="entry name" value="C2-set_2"/>
    <property type="match status" value="1"/>
</dbReference>
<feature type="domain" description="Ig-like" evidence="5">
    <location>
        <begin position="145"/>
        <end position="246"/>
    </location>
</feature>
<dbReference type="InterPro" id="IPR003599">
    <property type="entry name" value="Ig_sub"/>
</dbReference>
<proteinExistence type="predicted"/>
<accession>A0A1B6J722</accession>
<sequence length="295" mass="32465">MKNKMKTVHTLPCSHTVLIMTILCLCSLQGNWCLRDVHLSVPTAVLVGGNITLNCSYTLENESLYTLKYYIGDKELYRFIPQDSPQVHVFDLLEVETYDIKDGNVFVLSGVNVDSTGLYKCEVSTEAPIFFTVIDSAFVTVVVEPDIGPTIYVHNEKVQVGQSLNASCATRGGYPLPNLTWFVDGEQVTYPDNSRITQYTVEDDVDSSVSELSLPIVSASPNGQIHLRCEVSQFNVYNASSVAVVEGVPSSSSTIQQFYVTGHEGAKASVMALVMMTAVTTAILHHFIMILFLED</sequence>
<name>A0A1B6J722_9HEMI</name>
<dbReference type="EMBL" id="GECU01012731">
    <property type="protein sequence ID" value="JAS94975.1"/>
    <property type="molecule type" value="Transcribed_RNA"/>
</dbReference>
<dbReference type="SUPFAM" id="SSF48726">
    <property type="entry name" value="Immunoglobulin"/>
    <property type="match status" value="2"/>
</dbReference>
<evidence type="ECO:0000256" key="3">
    <source>
        <dbReference type="ARBA" id="ARBA00023157"/>
    </source>
</evidence>
<keyword evidence="4" id="KW-1133">Transmembrane helix</keyword>
<comment type="subcellular location">
    <subcellularLocation>
        <location evidence="1">Membrane</location>
        <topology evidence="1">Single-pass membrane protein</topology>
    </subcellularLocation>
</comment>
<feature type="transmembrane region" description="Helical" evidence="4">
    <location>
        <begin position="270"/>
        <end position="293"/>
    </location>
</feature>
<evidence type="ECO:0000313" key="6">
    <source>
        <dbReference type="EMBL" id="JAS94975.1"/>
    </source>
</evidence>
<evidence type="ECO:0000256" key="1">
    <source>
        <dbReference type="ARBA" id="ARBA00004167"/>
    </source>
</evidence>
<reference evidence="6" key="1">
    <citation type="submission" date="2015-11" db="EMBL/GenBank/DDBJ databases">
        <title>De novo transcriptome assembly of four potential Pierce s Disease insect vectors from Arizona vineyards.</title>
        <authorList>
            <person name="Tassone E.E."/>
        </authorList>
    </citation>
    <scope>NUCLEOTIDE SEQUENCE</scope>
</reference>
<evidence type="ECO:0000259" key="5">
    <source>
        <dbReference type="PROSITE" id="PS50835"/>
    </source>
</evidence>
<evidence type="ECO:0000256" key="4">
    <source>
        <dbReference type="SAM" id="Phobius"/>
    </source>
</evidence>
<dbReference type="AlphaFoldDB" id="A0A1B6J722"/>
<organism evidence="6">
    <name type="scientific">Homalodisca liturata</name>
    <dbReference type="NCBI Taxonomy" id="320908"/>
    <lineage>
        <taxon>Eukaryota</taxon>
        <taxon>Metazoa</taxon>
        <taxon>Ecdysozoa</taxon>
        <taxon>Arthropoda</taxon>
        <taxon>Hexapoda</taxon>
        <taxon>Insecta</taxon>
        <taxon>Pterygota</taxon>
        <taxon>Neoptera</taxon>
        <taxon>Paraneoptera</taxon>
        <taxon>Hemiptera</taxon>
        <taxon>Auchenorrhyncha</taxon>
        <taxon>Membracoidea</taxon>
        <taxon>Cicadellidae</taxon>
        <taxon>Cicadellinae</taxon>
        <taxon>Proconiini</taxon>
        <taxon>Homalodisca</taxon>
    </lineage>
</organism>
<dbReference type="PANTHER" id="PTHR21261">
    <property type="entry name" value="BEAT PROTEIN"/>
    <property type="match status" value="1"/>
</dbReference>
<dbReference type="PROSITE" id="PS50835">
    <property type="entry name" value="IG_LIKE"/>
    <property type="match status" value="1"/>
</dbReference>
<dbReference type="SMART" id="SM00409">
    <property type="entry name" value="IG"/>
    <property type="match status" value="2"/>
</dbReference>
<protein>
    <recommendedName>
        <fullName evidence="5">Ig-like domain-containing protein</fullName>
    </recommendedName>
</protein>
<dbReference type="GO" id="GO:0016020">
    <property type="term" value="C:membrane"/>
    <property type="evidence" value="ECO:0007669"/>
    <property type="project" value="UniProtKB-SubCell"/>
</dbReference>
<dbReference type="InterPro" id="IPR013162">
    <property type="entry name" value="CD80_C2-set"/>
</dbReference>
<gene>
    <name evidence="6" type="ORF">g.1365</name>
</gene>
<keyword evidence="3" id="KW-1015">Disulfide bond</keyword>